<evidence type="ECO:0000256" key="8">
    <source>
        <dbReference type="SAM" id="Phobius"/>
    </source>
</evidence>
<dbReference type="eggNOG" id="COG0472">
    <property type="taxonomic scope" value="Bacteria"/>
</dbReference>
<name>A0A133QLD6_9BACT</name>
<dbReference type="AlphaFoldDB" id="A0A133QLD6"/>
<keyword evidence="4 8" id="KW-0812">Transmembrane</keyword>
<dbReference type="GO" id="GO:0005886">
    <property type="term" value="C:plasma membrane"/>
    <property type="evidence" value="ECO:0007669"/>
    <property type="project" value="UniProtKB-SubCell"/>
</dbReference>
<feature type="transmembrane region" description="Helical" evidence="8">
    <location>
        <begin position="144"/>
        <end position="162"/>
    </location>
</feature>
<evidence type="ECO:0000256" key="7">
    <source>
        <dbReference type="PIRSR" id="PIRSR600715-1"/>
    </source>
</evidence>
<dbReference type="InterPro" id="IPR000715">
    <property type="entry name" value="Glycosyl_transferase_4"/>
</dbReference>
<dbReference type="CDD" id="cd06853">
    <property type="entry name" value="GT_WecA_like"/>
    <property type="match status" value="1"/>
</dbReference>
<keyword evidence="10" id="KW-1185">Reference proteome</keyword>
<dbReference type="Pfam" id="PF00953">
    <property type="entry name" value="Glycos_transf_4"/>
    <property type="match status" value="1"/>
</dbReference>
<organism evidence="9 10">
    <name type="scientific">Prevotella corporis</name>
    <dbReference type="NCBI Taxonomy" id="28128"/>
    <lineage>
        <taxon>Bacteria</taxon>
        <taxon>Pseudomonadati</taxon>
        <taxon>Bacteroidota</taxon>
        <taxon>Bacteroidia</taxon>
        <taxon>Bacteroidales</taxon>
        <taxon>Prevotellaceae</taxon>
        <taxon>Prevotella</taxon>
    </lineage>
</organism>
<feature type="transmembrane region" description="Helical" evidence="8">
    <location>
        <begin position="286"/>
        <end position="304"/>
    </location>
</feature>
<evidence type="ECO:0000256" key="3">
    <source>
        <dbReference type="ARBA" id="ARBA00022679"/>
    </source>
</evidence>
<protein>
    <submittedName>
        <fullName evidence="9">Glycosyltransferase, group 4 family</fullName>
    </submittedName>
</protein>
<dbReference type="PANTHER" id="PTHR22926">
    <property type="entry name" value="PHOSPHO-N-ACETYLMURAMOYL-PENTAPEPTIDE-TRANSFERASE"/>
    <property type="match status" value="1"/>
</dbReference>
<keyword evidence="6 8" id="KW-0472">Membrane</keyword>
<evidence type="ECO:0000256" key="4">
    <source>
        <dbReference type="ARBA" id="ARBA00022692"/>
    </source>
</evidence>
<proteinExistence type="predicted"/>
<keyword evidence="5 8" id="KW-1133">Transmembrane helix</keyword>
<feature type="transmembrane region" description="Helical" evidence="8">
    <location>
        <begin position="200"/>
        <end position="221"/>
    </location>
</feature>
<dbReference type="GO" id="GO:0016780">
    <property type="term" value="F:phosphotransferase activity, for other substituted phosphate groups"/>
    <property type="evidence" value="ECO:0007669"/>
    <property type="project" value="InterPro"/>
</dbReference>
<feature type="binding site" evidence="7">
    <location>
        <position position="139"/>
    </location>
    <ligand>
        <name>Mg(2+)</name>
        <dbReference type="ChEBI" id="CHEBI:18420"/>
    </ligand>
</feature>
<comment type="caution">
    <text evidence="9">The sequence shown here is derived from an EMBL/GenBank/DDBJ whole genome shotgun (WGS) entry which is preliminary data.</text>
</comment>
<evidence type="ECO:0000256" key="1">
    <source>
        <dbReference type="ARBA" id="ARBA00004651"/>
    </source>
</evidence>
<sequence>MNFCKEKQLYDIPNMRKVHKNAIPRLGGISFLPSILASTIVALLVWAYAYNGKKIDISPWTIFFAIGLGIIYAMGLIDDVFGMKARVKFFIQIIASCLLPLSWLYINNLYGFLGIYEIPYWIGAPLTVFLLVFIMNAMNLIDGIDGLSASLSFIALCGFLHSFFLEQLWVYCILIAGLIGVLIPFLYYNIFGKIENNRKIFMGDSGSLTIGYILGVLFVKFCMYNPNVMGYRRESMFLSFTLLIVPTFDVCRIIITRIMHGHKIFQPDKNHIHHKLMRAGLSQHQTLLAIISLAIFYIVFNAVFYDFISITLLVLIDIILYICLHLFVINRYIKKKNEQPFQEY</sequence>
<evidence type="ECO:0000256" key="6">
    <source>
        <dbReference type="ARBA" id="ARBA00023136"/>
    </source>
</evidence>
<feature type="transmembrane region" description="Helical" evidence="8">
    <location>
        <begin position="310"/>
        <end position="329"/>
    </location>
</feature>
<dbReference type="PANTHER" id="PTHR22926:SF3">
    <property type="entry name" value="UNDECAPRENYL-PHOSPHATE ALPHA-N-ACETYLGLUCOSAMINYL 1-PHOSPHATE TRANSFERASE"/>
    <property type="match status" value="1"/>
</dbReference>
<evidence type="ECO:0000256" key="2">
    <source>
        <dbReference type="ARBA" id="ARBA00022475"/>
    </source>
</evidence>
<gene>
    <name evidence="9" type="ORF">HMPREF3226_00428</name>
</gene>
<feature type="transmembrane region" description="Helical" evidence="8">
    <location>
        <begin position="26"/>
        <end position="48"/>
    </location>
</feature>
<dbReference type="PATRIC" id="fig|28128.5.peg.430"/>
<keyword evidence="7" id="KW-0460">Magnesium</keyword>
<comment type="subcellular location">
    <subcellularLocation>
        <location evidence="1">Cell membrane</location>
        <topology evidence="1">Multi-pass membrane protein</topology>
    </subcellularLocation>
</comment>
<keyword evidence="3 9" id="KW-0808">Transferase</keyword>
<evidence type="ECO:0000256" key="5">
    <source>
        <dbReference type="ARBA" id="ARBA00022989"/>
    </source>
</evidence>
<evidence type="ECO:0000313" key="9">
    <source>
        <dbReference type="EMBL" id="KXA43680.1"/>
    </source>
</evidence>
<dbReference type="GO" id="GO:0044038">
    <property type="term" value="P:cell wall macromolecule biosynthetic process"/>
    <property type="evidence" value="ECO:0007669"/>
    <property type="project" value="TreeGrafter"/>
</dbReference>
<feature type="transmembrane region" description="Helical" evidence="8">
    <location>
        <begin position="89"/>
        <end position="106"/>
    </location>
</feature>
<feature type="transmembrane region" description="Helical" evidence="8">
    <location>
        <begin position="236"/>
        <end position="255"/>
    </location>
</feature>
<dbReference type="GO" id="GO:0071555">
    <property type="term" value="P:cell wall organization"/>
    <property type="evidence" value="ECO:0007669"/>
    <property type="project" value="TreeGrafter"/>
</dbReference>
<dbReference type="InterPro" id="IPR018480">
    <property type="entry name" value="PNAcMuramoyl-5peptid_Trfase_CS"/>
</dbReference>
<feature type="transmembrane region" description="Helical" evidence="8">
    <location>
        <begin position="118"/>
        <end position="137"/>
    </location>
</feature>
<dbReference type="EMBL" id="LRQG01000016">
    <property type="protein sequence ID" value="KXA43680.1"/>
    <property type="molecule type" value="Genomic_DNA"/>
</dbReference>
<accession>A0A133QLD6</accession>
<dbReference type="GO" id="GO:0046872">
    <property type="term" value="F:metal ion binding"/>
    <property type="evidence" value="ECO:0007669"/>
    <property type="project" value="UniProtKB-KW"/>
</dbReference>
<evidence type="ECO:0000313" key="10">
    <source>
        <dbReference type="Proteomes" id="UP000070533"/>
    </source>
</evidence>
<feature type="transmembrane region" description="Helical" evidence="8">
    <location>
        <begin position="60"/>
        <end position="77"/>
    </location>
</feature>
<dbReference type="PROSITE" id="PS01348">
    <property type="entry name" value="MRAY_2"/>
    <property type="match status" value="1"/>
</dbReference>
<dbReference type="Proteomes" id="UP000070533">
    <property type="component" value="Unassembled WGS sequence"/>
</dbReference>
<feature type="binding site" evidence="7">
    <location>
        <position position="204"/>
    </location>
    <ligand>
        <name>Mg(2+)</name>
        <dbReference type="ChEBI" id="CHEBI:18420"/>
    </ligand>
</feature>
<comment type="cofactor">
    <cofactor evidence="7">
        <name>Mg(2+)</name>
        <dbReference type="ChEBI" id="CHEBI:18420"/>
    </cofactor>
</comment>
<dbReference type="GO" id="GO:0009103">
    <property type="term" value="P:lipopolysaccharide biosynthetic process"/>
    <property type="evidence" value="ECO:0007669"/>
    <property type="project" value="TreeGrafter"/>
</dbReference>
<keyword evidence="2" id="KW-1003">Cell membrane</keyword>
<dbReference type="STRING" id="28128.HMPREF3226_00428"/>
<reference evidence="10" key="1">
    <citation type="submission" date="2016-01" db="EMBL/GenBank/DDBJ databases">
        <authorList>
            <person name="Mitreva M."/>
            <person name="Pepin K.H."/>
            <person name="Mihindukulasuriya K.A."/>
            <person name="Fulton R."/>
            <person name="Fronick C."/>
            <person name="O'Laughlin M."/>
            <person name="Miner T."/>
            <person name="Herter B."/>
            <person name="Rosa B.A."/>
            <person name="Cordes M."/>
            <person name="Tomlinson C."/>
            <person name="Wollam A."/>
            <person name="Palsikar V.B."/>
            <person name="Mardis E.R."/>
            <person name="Wilson R.K."/>
        </authorList>
    </citation>
    <scope>NUCLEOTIDE SEQUENCE [LARGE SCALE GENOMIC DNA]</scope>
    <source>
        <strain evidence="10">MJR7716</strain>
    </source>
</reference>
<feature type="transmembrane region" description="Helical" evidence="8">
    <location>
        <begin position="168"/>
        <end position="188"/>
    </location>
</feature>
<keyword evidence="7" id="KW-0479">Metal-binding</keyword>